<evidence type="ECO:0008006" key="4">
    <source>
        <dbReference type="Google" id="ProtNLM"/>
    </source>
</evidence>
<dbReference type="AlphaFoldDB" id="A0A2D2D7A7"/>
<keyword evidence="1" id="KW-0472">Membrane</keyword>
<keyword evidence="3" id="KW-1185">Reference proteome</keyword>
<sequence>MWRNTALPTRILFLDGRACLPLLVFVVYWSWLTFYIAIGGMTFFIVVSWAGLTVSSVLRLLRRMLIGPIRTAVPTWKRRRAA</sequence>
<dbReference type="RefSeq" id="WP_024882023.1">
    <property type="nucleotide sequence ID" value="NZ_CP023739.1"/>
</dbReference>
<keyword evidence="1" id="KW-0812">Transmembrane</keyword>
<evidence type="ECO:0000256" key="1">
    <source>
        <dbReference type="SAM" id="Phobius"/>
    </source>
</evidence>
<feature type="transmembrane region" description="Helical" evidence="1">
    <location>
        <begin position="12"/>
        <end position="31"/>
    </location>
</feature>
<dbReference type="Proteomes" id="UP000230709">
    <property type="component" value="Plasmid pOB3b2"/>
</dbReference>
<organism evidence="2 3">
    <name type="scientific">Methylosinus trichosporium (strain ATCC 35070 / NCIMB 11131 / UNIQEM 75 / OB3b)</name>
    <dbReference type="NCBI Taxonomy" id="595536"/>
    <lineage>
        <taxon>Bacteria</taxon>
        <taxon>Pseudomonadati</taxon>
        <taxon>Pseudomonadota</taxon>
        <taxon>Alphaproteobacteria</taxon>
        <taxon>Hyphomicrobiales</taxon>
        <taxon>Methylocystaceae</taxon>
        <taxon>Methylosinus</taxon>
    </lineage>
</organism>
<proteinExistence type="predicted"/>
<accession>A0A2D2D7A7</accession>
<name>A0A2D2D7A7_METT3</name>
<keyword evidence="1" id="KW-1133">Transmembrane helix</keyword>
<evidence type="ECO:0000313" key="3">
    <source>
        <dbReference type="Proteomes" id="UP000230709"/>
    </source>
</evidence>
<dbReference type="NCBIfam" id="NF038220">
    <property type="entry name" value="IcmT_TraK"/>
    <property type="match status" value="1"/>
</dbReference>
<reference evidence="3" key="1">
    <citation type="submission" date="2017-10" db="EMBL/GenBank/DDBJ databases">
        <title>Completed PacBio SMRT sequence of Methylosinus trichosporium OB3b reveals presence of a third large plasmid.</title>
        <authorList>
            <person name="Charles T.C."/>
            <person name="Lynch M.D.J."/>
            <person name="Heil J.R."/>
            <person name="Cheng J."/>
        </authorList>
    </citation>
    <scope>NUCLEOTIDE SEQUENCE [LARGE SCALE GENOMIC DNA]</scope>
    <source>
        <strain evidence="3">OB3b</strain>
        <plasmid evidence="3">pob3b2</plasmid>
    </source>
</reference>
<gene>
    <name evidence="2" type="ORF">CQW49_23360</name>
</gene>
<feature type="transmembrane region" description="Helical" evidence="1">
    <location>
        <begin position="37"/>
        <end position="61"/>
    </location>
</feature>
<dbReference type="KEGG" id="mtw:CQW49_23360"/>
<dbReference type="InterPro" id="IPR047756">
    <property type="entry name" value="IcmT-like"/>
</dbReference>
<protein>
    <recommendedName>
        <fullName evidence="4">Intracellular multiplication protein IcmT</fullName>
    </recommendedName>
</protein>
<keyword evidence="2" id="KW-0614">Plasmid</keyword>
<geneLocation type="plasmid" evidence="3">
    <name>pob3b2</name>
</geneLocation>
<evidence type="ECO:0000313" key="2">
    <source>
        <dbReference type="EMBL" id="ATQ70887.1"/>
    </source>
</evidence>
<dbReference type="EMBL" id="CP023739">
    <property type="protein sequence ID" value="ATQ70887.1"/>
    <property type="molecule type" value="Genomic_DNA"/>
</dbReference>